<name>E8MXL1_ANATU</name>
<protein>
    <submittedName>
        <fullName evidence="8">Bacterial type II secretion system protein</fullName>
    </submittedName>
</protein>
<keyword evidence="3 6" id="KW-0812">Transmembrane</keyword>
<dbReference type="HOGENOM" id="CLU_064305_0_0_0"/>
<dbReference type="GO" id="GO:0005886">
    <property type="term" value="C:plasma membrane"/>
    <property type="evidence" value="ECO:0007669"/>
    <property type="project" value="UniProtKB-SubCell"/>
</dbReference>
<organism evidence="8 9">
    <name type="scientific">Anaerolinea thermophila (strain DSM 14523 / JCM 11388 / NBRC 100420 / UNI-1)</name>
    <dbReference type="NCBI Taxonomy" id="926569"/>
    <lineage>
        <taxon>Bacteria</taxon>
        <taxon>Bacillati</taxon>
        <taxon>Chloroflexota</taxon>
        <taxon>Anaerolineae</taxon>
        <taxon>Anaerolineales</taxon>
        <taxon>Anaerolineaceae</taxon>
        <taxon>Anaerolinea</taxon>
    </lineage>
</organism>
<keyword evidence="5 6" id="KW-0472">Membrane</keyword>
<dbReference type="Proteomes" id="UP000008922">
    <property type="component" value="Chromosome"/>
</dbReference>
<gene>
    <name evidence="8" type="ordered locus">ANT_20660</name>
</gene>
<reference evidence="8 9" key="1">
    <citation type="submission" date="2010-12" db="EMBL/GenBank/DDBJ databases">
        <title>Whole genome sequence of Anaerolinea thermophila UNI-1.</title>
        <authorList>
            <person name="Narita-Yamada S."/>
            <person name="Kishi E."/>
            <person name="Watanabe Y."/>
            <person name="Takasaki K."/>
            <person name="Ankai A."/>
            <person name="Oguchi A."/>
            <person name="Fukui S."/>
            <person name="Takahashi M."/>
            <person name="Yashiro I."/>
            <person name="Hosoyama A."/>
            <person name="Sekiguchi Y."/>
            <person name="Hanada S."/>
            <person name="Fujita N."/>
        </authorList>
    </citation>
    <scope>NUCLEOTIDE SEQUENCE [LARGE SCALE GENOMIC DNA]</scope>
    <source>
        <strain evidence="9">DSM 14523 / JCM 11388 / NBRC 100420 / UNI-1</strain>
    </source>
</reference>
<dbReference type="PANTHER" id="PTHR35007:SF1">
    <property type="entry name" value="PILUS ASSEMBLY PROTEIN"/>
    <property type="match status" value="1"/>
</dbReference>
<evidence type="ECO:0000313" key="8">
    <source>
        <dbReference type="EMBL" id="BAJ64092.1"/>
    </source>
</evidence>
<feature type="transmembrane region" description="Helical" evidence="6">
    <location>
        <begin position="6"/>
        <end position="27"/>
    </location>
</feature>
<dbReference type="PANTHER" id="PTHR35007">
    <property type="entry name" value="INTEGRAL MEMBRANE PROTEIN-RELATED"/>
    <property type="match status" value="1"/>
</dbReference>
<evidence type="ECO:0000256" key="1">
    <source>
        <dbReference type="ARBA" id="ARBA00004651"/>
    </source>
</evidence>
<dbReference type="InterPro" id="IPR042094">
    <property type="entry name" value="T2SS_GspF_sf"/>
</dbReference>
<evidence type="ECO:0000256" key="3">
    <source>
        <dbReference type="ARBA" id="ARBA00022692"/>
    </source>
</evidence>
<dbReference type="InterPro" id="IPR018076">
    <property type="entry name" value="T2SS_GspF_dom"/>
</dbReference>
<dbReference type="InParanoid" id="E8MXL1"/>
<keyword evidence="9" id="KW-1185">Reference proteome</keyword>
<feature type="domain" description="Type II secretion system protein GspF" evidence="7">
    <location>
        <begin position="150"/>
        <end position="275"/>
    </location>
</feature>
<evidence type="ECO:0000256" key="2">
    <source>
        <dbReference type="ARBA" id="ARBA00022475"/>
    </source>
</evidence>
<sequence>MIDFTLILIIGGAVAVIMLIVGIVVSITSERSLVEERLGRYIETPAPVKERQTQAPVTEWLNKQVAGSSFGENIARELARADIKLKAGEYIALMIISAFLVGFVFYFLGDKNMLVGLAGAAIGLFLPRFYVKSQQAKRLVKFNEQLPDMLNLMVNGLRAGYSTMQAMEAVSKELPPPICDEFRRVVQEMQLGVPMQQALDNLLRRIPSDDLDLVVTAINVQREVGGNLAEILDTISFTIRERVRIKGEIRVLTTQVMYSGRFLAMMPIFVMGVLYLLNRPYMMEFFKPENNANLPCGYIALVCAAILIISGYVVMNKIGDIEV</sequence>
<dbReference type="Gene3D" id="1.20.81.30">
    <property type="entry name" value="Type II secretion system (T2SS), domain F"/>
    <property type="match status" value="1"/>
</dbReference>
<evidence type="ECO:0000259" key="7">
    <source>
        <dbReference type="Pfam" id="PF00482"/>
    </source>
</evidence>
<comment type="subcellular location">
    <subcellularLocation>
        <location evidence="1">Cell membrane</location>
        <topology evidence="1">Multi-pass membrane protein</topology>
    </subcellularLocation>
</comment>
<evidence type="ECO:0000256" key="5">
    <source>
        <dbReference type="ARBA" id="ARBA00023136"/>
    </source>
</evidence>
<feature type="transmembrane region" description="Helical" evidence="6">
    <location>
        <begin position="258"/>
        <end position="277"/>
    </location>
</feature>
<evidence type="ECO:0000256" key="6">
    <source>
        <dbReference type="SAM" id="Phobius"/>
    </source>
</evidence>
<dbReference type="Pfam" id="PF00482">
    <property type="entry name" value="T2SSF"/>
    <property type="match status" value="1"/>
</dbReference>
<dbReference type="OrthoDB" id="9803381at2"/>
<dbReference type="KEGG" id="atm:ANT_20660"/>
<dbReference type="STRING" id="926569.ANT_20660"/>
<keyword evidence="4 6" id="KW-1133">Transmembrane helix</keyword>
<proteinExistence type="predicted"/>
<accession>E8MXL1</accession>
<feature type="transmembrane region" description="Helical" evidence="6">
    <location>
        <begin position="90"/>
        <end position="108"/>
    </location>
</feature>
<feature type="transmembrane region" description="Helical" evidence="6">
    <location>
        <begin position="114"/>
        <end position="131"/>
    </location>
</feature>
<feature type="transmembrane region" description="Helical" evidence="6">
    <location>
        <begin position="297"/>
        <end position="315"/>
    </location>
</feature>
<evidence type="ECO:0000256" key="4">
    <source>
        <dbReference type="ARBA" id="ARBA00022989"/>
    </source>
</evidence>
<dbReference type="eggNOG" id="COG4965">
    <property type="taxonomic scope" value="Bacteria"/>
</dbReference>
<dbReference type="RefSeq" id="WP_013560462.1">
    <property type="nucleotide sequence ID" value="NC_014960.1"/>
</dbReference>
<dbReference type="EMBL" id="AP012029">
    <property type="protein sequence ID" value="BAJ64092.1"/>
    <property type="molecule type" value="Genomic_DNA"/>
</dbReference>
<evidence type="ECO:0000313" key="9">
    <source>
        <dbReference type="Proteomes" id="UP000008922"/>
    </source>
</evidence>
<keyword evidence="2" id="KW-1003">Cell membrane</keyword>
<dbReference type="AlphaFoldDB" id="E8MXL1"/>